<sequence length="74" mass="7905">MTSDWTAGDLARALGEGMETDLSRALADLSVLALSARAEARGEVWDASWEDAHALGCRLRAVIEAHDGAAERHT</sequence>
<dbReference type="Proteomes" id="UP001142291">
    <property type="component" value="Unassembled WGS sequence"/>
</dbReference>
<reference evidence="1" key="2">
    <citation type="submission" date="2023-01" db="EMBL/GenBank/DDBJ databases">
        <authorList>
            <person name="Sun Q."/>
            <person name="Evtushenko L."/>
        </authorList>
    </citation>
    <scope>NUCLEOTIDE SEQUENCE</scope>
    <source>
        <strain evidence="1">VKM Ac-1940</strain>
    </source>
</reference>
<name>A0A9W6HNB2_9MICO</name>
<keyword evidence="2" id="KW-1185">Reference proteome</keyword>
<evidence type="ECO:0000313" key="1">
    <source>
        <dbReference type="EMBL" id="GLJ95725.1"/>
    </source>
</evidence>
<organism evidence="1 2">
    <name type="scientific">Microbacterium dextranolyticum</name>
    <dbReference type="NCBI Taxonomy" id="36806"/>
    <lineage>
        <taxon>Bacteria</taxon>
        <taxon>Bacillati</taxon>
        <taxon>Actinomycetota</taxon>
        <taxon>Actinomycetes</taxon>
        <taxon>Micrococcales</taxon>
        <taxon>Microbacteriaceae</taxon>
        <taxon>Microbacterium</taxon>
    </lineage>
</organism>
<dbReference type="AlphaFoldDB" id="A0A9W6HNB2"/>
<reference evidence="1" key="1">
    <citation type="journal article" date="2014" name="Int. J. Syst. Evol. Microbiol.">
        <title>Complete genome sequence of Corynebacterium casei LMG S-19264T (=DSM 44701T), isolated from a smear-ripened cheese.</title>
        <authorList>
            <consortium name="US DOE Joint Genome Institute (JGI-PGF)"/>
            <person name="Walter F."/>
            <person name="Albersmeier A."/>
            <person name="Kalinowski J."/>
            <person name="Ruckert C."/>
        </authorList>
    </citation>
    <scope>NUCLEOTIDE SEQUENCE</scope>
    <source>
        <strain evidence="1">VKM Ac-1940</strain>
    </source>
</reference>
<dbReference type="EMBL" id="BSER01000009">
    <property type="protein sequence ID" value="GLJ95725.1"/>
    <property type="molecule type" value="Genomic_DNA"/>
</dbReference>
<evidence type="ECO:0000313" key="2">
    <source>
        <dbReference type="Proteomes" id="UP001142291"/>
    </source>
</evidence>
<gene>
    <name evidence="1" type="ORF">GCM10017591_17880</name>
</gene>
<comment type="caution">
    <text evidence="1">The sequence shown here is derived from an EMBL/GenBank/DDBJ whole genome shotgun (WGS) entry which is preliminary data.</text>
</comment>
<protein>
    <submittedName>
        <fullName evidence="1">Uncharacterized protein</fullName>
    </submittedName>
</protein>
<proteinExistence type="predicted"/>
<accession>A0A9W6HNB2</accession>